<evidence type="ECO:0000313" key="3">
    <source>
        <dbReference type="Proteomes" id="UP000199695"/>
    </source>
</evidence>
<feature type="compositionally biased region" description="Polar residues" evidence="1">
    <location>
        <begin position="30"/>
        <end position="40"/>
    </location>
</feature>
<name>A0A1H8DWS3_9BACL</name>
<proteinExistence type="predicted"/>
<organism evidence="2 3">
    <name type="scientific">Lihuaxuella thermophila</name>
    <dbReference type="NCBI Taxonomy" id="1173111"/>
    <lineage>
        <taxon>Bacteria</taxon>
        <taxon>Bacillati</taxon>
        <taxon>Bacillota</taxon>
        <taxon>Bacilli</taxon>
        <taxon>Bacillales</taxon>
        <taxon>Thermoactinomycetaceae</taxon>
        <taxon>Lihuaxuella</taxon>
    </lineage>
</organism>
<gene>
    <name evidence="2" type="ORF">SAMN05444955_10619</name>
</gene>
<dbReference type="AlphaFoldDB" id="A0A1H8DWS3"/>
<dbReference type="Proteomes" id="UP000199695">
    <property type="component" value="Unassembled WGS sequence"/>
</dbReference>
<accession>A0A1H8DWS3</accession>
<evidence type="ECO:0000313" key="2">
    <source>
        <dbReference type="EMBL" id="SEN11751.1"/>
    </source>
</evidence>
<dbReference type="EMBL" id="FOCQ01000006">
    <property type="protein sequence ID" value="SEN11751.1"/>
    <property type="molecule type" value="Genomic_DNA"/>
</dbReference>
<reference evidence="2 3" key="1">
    <citation type="submission" date="2016-10" db="EMBL/GenBank/DDBJ databases">
        <authorList>
            <person name="de Groot N.N."/>
        </authorList>
    </citation>
    <scope>NUCLEOTIDE SEQUENCE [LARGE SCALE GENOMIC DNA]</scope>
    <source>
        <strain evidence="2 3">DSM 46701</strain>
    </source>
</reference>
<keyword evidence="3" id="KW-1185">Reference proteome</keyword>
<feature type="region of interest" description="Disordered" evidence="1">
    <location>
        <begin position="30"/>
        <end position="61"/>
    </location>
</feature>
<feature type="compositionally biased region" description="Low complexity" evidence="1">
    <location>
        <begin position="41"/>
        <end position="57"/>
    </location>
</feature>
<sequence>MNQTISGVIISVVIISVIILRENDPATINSMASNPSQASEPSTASNPISIPSSASATDRSSPLSQGFMQEIPLICKSIIFAIIYSGRIYKVPITKKNSRIYHIFPENQKPREDYGNTNKQTGENGLFPLLSRSYSKWKRPVQCIEQWTGRSTWKYNVIEPKTSSTGNPDPGFFFFYLPNPSVC</sequence>
<protein>
    <submittedName>
        <fullName evidence="2">Uncharacterized protein</fullName>
    </submittedName>
</protein>
<evidence type="ECO:0000256" key="1">
    <source>
        <dbReference type="SAM" id="MobiDB-lite"/>
    </source>
</evidence>